<proteinExistence type="inferred from homology"/>
<dbReference type="InterPro" id="IPR036049">
    <property type="entry name" value="Ribosomal_uL29_sf"/>
</dbReference>
<gene>
    <name evidence="7" type="primary">LOC108671829</name>
</gene>
<dbReference type="AlphaFoldDB" id="A0A8B7NMK7"/>
<dbReference type="PANTHER" id="PTHR45722:SF2">
    <property type="entry name" value="LARGE RIBOSOMAL SUBUNIT PROTEIN UL29-RELATED"/>
    <property type="match status" value="1"/>
</dbReference>
<reference evidence="7" key="1">
    <citation type="submission" date="2025-08" db="UniProtKB">
        <authorList>
            <consortium name="RefSeq"/>
        </authorList>
    </citation>
    <scope>IDENTIFICATION</scope>
    <source>
        <tissue evidence="7">Whole organism</tissue>
    </source>
</reference>
<dbReference type="PANTHER" id="PTHR45722">
    <property type="entry name" value="60S RIBOSOMAL PROTEIN L35"/>
    <property type="match status" value="1"/>
</dbReference>
<dbReference type="CDD" id="cd00427">
    <property type="entry name" value="Ribosomal_L29_HIP"/>
    <property type="match status" value="1"/>
</dbReference>
<dbReference type="KEGG" id="hazt:108671829"/>
<dbReference type="SUPFAM" id="SSF46561">
    <property type="entry name" value="Ribosomal protein L29 (L29p)"/>
    <property type="match status" value="1"/>
</dbReference>
<dbReference type="OMA" id="VMNQKAR"/>
<keyword evidence="3" id="KW-0687">Ribonucleoprotein</keyword>
<dbReference type="Gene3D" id="1.10.287.310">
    <property type="match status" value="1"/>
</dbReference>
<organism evidence="6 7">
    <name type="scientific">Hyalella azteca</name>
    <name type="common">Amphipod</name>
    <dbReference type="NCBI Taxonomy" id="294128"/>
    <lineage>
        <taxon>Eukaryota</taxon>
        <taxon>Metazoa</taxon>
        <taxon>Ecdysozoa</taxon>
        <taxon>Arthropoda</taxon>
        <taxon>Crustacea</taxon>
        <taxon>Multicrustacea</taxon>
        <taxon>Malacostraca</taxon>
        <taxon>Eumalacostraca</taxon>
        <taxon>Peracarida</taxon>
        <taxon>Amphipoda</taxon>
        <taxon>Senticaudata</taxon>
        <taxon>Talitrida</taxon>
        <taxon>Talitroidea</taxon>
        <taxon>Hyalellidae</taxon>
        <taxon>Hyalella</taxon>
    </lineage>
</organism>
<evidence type="ECO:0000313" key="6">
    <source>
        <dbReference type="Proteomes" id="UP000694843"/>
    </source>
</evidence>
<dbReference type="InterPro" id="IPR045059">
    <property type="entry name" value="Ribosomal_uL29_euk"/>
</dbReference>
<dbReference type="GO" id="GO:0003729">
    <property type="term" value="F:mRNA binding"/>
    <property type="evidence" value="ECO:0007669"/>
    <property type="project" value="TreeGrafter"/>
</dbReference>
<dbReference type="GO" id="GO:0022625">
    <property type="term" value="C:cytosolic large ribosomal subunit"/>
    <property type="evidence" value="ECO:0007669"/>
    <property type="project" value="InterPro"/>
</dbReference>
<dbReference type="HAMAP" id="MF_00374">
    <property type="entry name" value="Ribosomal_uL29"/>
    <property type="match status" value="1"/>
</dbReference>
<dbReference type="Pfam" id="PF00831">
    <property type="entry name" value="Ribosomal_L29"/>
    <property type="match status" value="1"/>
</dbReference>
<dbReference type="InterPro" id="IPR001854">
    <property type="entry name" value="Ribosomal_uL29"/>
</dbReference>
<dbReference type="GeneID" id="108671829"/>
<dbReference type="GO" id="GO:0006412">
    <property type="term" value="P:translation"/>
    <property type="evidence" value="ECO:0007669"/>
    <property type="project" value="InterPro"/>
</dbReference>
<dbReference type="Gene3D" id="6.10.250.3450">
    <property type="match status" value="1"/>
</dbReference>
<sequence length="127" mass="14881">MSRQTGRVYCKSLRGKSKDELTKQLDTLKQELAGLRVAQVTGGMPSKLSKIRVVRRSIAAVNIVIRQTIKANLKKFYENKKYKPLDMRLKKTHQIRKALTRHERKIKSAKQLRKMRLHPKRRYAIKA</sequence>
<accession>A0A8B7NMK7</accession>
<dbReference type="GO" id="GO:0000463">
    <property type="term" value="P:maturation of LSU-rRNA from tricistronic rRNA transcript (SSU-rRNA, 5.8S rRNA, LSU-rRNA)"/>
    <property type="evidence" value="ECO:0007669"/>
    <property type="project" value="InterPro"/>
</dbReference>
<evidence type="ECO:0000256" key="1">
    <source>
        <dbReference type="ARBA" id="ARBA00009254"/>
    </source>
</evidence>
<dbReference type="NCBIfam" id="TIGR00012">
    <property type="entry name" value="L29"/>
    <property type="match status" value="1"/>
</dbReference>
<evidence type="ECO:0000256" key="4">
    <source>
        <dbReference type="ARBA" id="ARBA00035204"/>
    </source>
</evidence>
<keyword evidence="2 7" id="KW-0689">Ribosomal protein</keyword>
<dbReference type="GO" id="GO:0003735">
    <property type="term" value="F:structural constituent of ribosome"/>
    <property type="evidence" value="ECO:0007669"/>
    <property type="project" value="InterPro"/>
</dbReference>
<dbReference type="OrthoDB" id="528635at2759"/>
<dbReference type="FunFam" id="6.10.250.3450:FF:000001">
    <property type="entry name" value="60S ribosomal protein L35"/>
    <property type="match status" value="1"/>
</dbReference>
<dbReference type="CTD" id="11224"/>
<comment type="similarity">
    <text evidence="1">Belongs to the universal ribosomal protein uL29 family.</text>
</comment>
<dbReference type="FunFam" id="1.10.287.310:FF:000002">
    <property type="entry name" value="60S ribosomal protein L35"/>
    <property type="match status" value="1"/>
</dbReference>
<dbReference type="RefSeq" id="XP_018014910.1">
    <property type="nucleotide sequence ID" value="XM_018159421.2"/>
</dbReference>
<protein>
    <recommendedName>
        <fullName evidence="4">Large ribosomal subunit protein uL29</fullName>
    </recommendedName>
    <alternativeName>
        <fullName evidence="5">60S ribosomal protein L35</fullName>
    </alternativeName>
</protein>
<name>A0A8B7NMK7_HYAAZ</name>
<keyword evidence="6" id="KW-1185">Reference proteome</keyword>
<dbReference type="Proteomes" id="UP000694843">
    <property type="component" value="Unplaced"/>
</dbReference>
<evidence type="ECO:0000256" key="5">
    <source>
        <dbReference type="ARBA" id="ARBA00035334"/>
    </source>
</evidence>
<evidence type="ECO:0000313" key="7">
    <source>
        <dbReference type="RefSeq" id="XP_018014910.1"/>
    </source>
</evidence>
<evidence type="ECO:0000256" key="3">
    <source>
        <dbReference type="ARBA" id="ARBA00023274"/>
    </source>
</evidence>
<evidence type="ECO:0000256" key="2">
    <source>
        <dbReference type="ARBA" id="ARBA00022980"/>
    </source>
</evidence>